<dbReference type="Gene3D" id="3.40.50.1110">
    <property type="entry name" value="SGNH hydrolase"/>
    <property type="match status" value="1"/>
</dbReference>
<dbReference type="CDD" id="cd00229">
    <property type="entry name" value="SGNH_hydrolase"/>
    <property type="match status" value="1"/>
</dbReference>
<feature type="region of interest" description="Disordered" evidence="1">
    <location>
        <begin position="437"/>
        <end position="463"/>
    </location>
</feature>
<dbReference type="Proteomes" id="UP000054498">
    <property type="component" value="Unassembled WGS sequence"/>
</dbReference>
<dbReference type="RefSeq" id="XP_013903574.1">
    <property type="nucleotide sequence ID" value="XM_014048120.1"/>
</dbReference>
<gene>
    <name evidence="2" type="ORF">MNEG_3405</name>
</gene>
<dbReference type="SUPFAM" id="SSF52266">
    <property type="entry name" value="SGNH hydrolase"/>
    <property type="match status" value="1"/>
</dbReference>
<accession>A0A0D2MPE6</accession>
<organism evidence="2 3">
    <name type="scientific">Monoraphidium neglectum</name>
    <dbReference type="NCBI Taxonomy" id="145388"/>
    <lineage>
        <taxon>Eukaryota</taxon>
        <taxon>Viridiplantae</taxon>
        <taxon>Chlorophyta</taxon>
        <taxon>core chlorophytes</taxon>
        <taxon>Chlorophyceae</taxon>
        <taxon>CS clade</taxon>
        <taxon>Sphaeropleales</taxon>
        <taxon>Selenastraceae</taxon>
        <taxon>Monoraphidium</taxon>
    </lineage>
</organism>
<evidence type="ECO:0000256" key="1">
    <source>
        <dbReference type="SAM" id="MobiDB-lite"/>
    </source>
</evidence>
<dbReference type="GeneID" id="25736283"/>
<dbReference type="OrthoDB" id="532422at2759"/>
<reference evidence="2 3" key="1">
    <citation type="journal article" date="2013" name="BMC Genomics">
        <title>Reconstruction of the lipid metabolism for the microalga Monoraphidium neglectum from its genome sequence reveals characteristics suitable for biofuel production.</title>
        <authorList>
            <person name="Bogen C."/>
            <person name="Al-Dilaimi A."/>
            <person name="Albersmeier A."/>
            <person name="Wichmann J."/>
            <person name="Grundmann M."/>
            <person name="Rupp O."/>
            <person name="Lauersen K.J."/>
            <person name="Blifernez-Klassen O."/>
            <person name="Kalinowski J."/>
            <person name="Goesmann A."/>
            <person name="Mussgnug J.H."/>
            <person name="Kruse O."/>
        </authorList>
    </citation>
    <scope>NUCLEOTIDE SEQUENCE [LARGE SCALE GENOMIC DNA]</scope>
    <source>
        <strain evidence="2 3">SAG 48.87</strain>
    </source>
</reference>
<dbReference type="AlphaFoldDB" id="A0A0D2MPE6"/>
<name>A0A0D2MPE6_9CHLO</name>
<dbReference type="KEGG" id="mng:MNEG_3405"/>
<protein>
    <submittedName>
        <fullName evidence="2">Uncharacterized protein</fullName>
    </submittedName>
</protein>
<proteinExistence type="predicted"/>
<sequence>MHRAFPAARLDFHNGCVPATPAAFMTLCLEHYLDPLADLVFVEYVLNDGMEDRVMHNRRVRIYERLVRRILDQAHSPAVILVNVGTHGMFHDREYVSDAGKLEWRPFHHTLEDLYGAVAQYYDLSVVSFRNAIYNLGQSSDYHFDKYLKGDFIHPNDAGHKVMADMVVHLLQEVALGLALWPMTFADEAAALRKLPDPMYPGVAFAQAPSRHPGFGAAAGNHPSLRRVCFHAEDFPTTVVGHDHGWEWVNEATDASPKWGFVSKTPGSALRVRLDTSLAVVDPGALIHQAPIDSGAAAPAGGGAAAAAAAKLKHTAVVIFSYLKSYEQMGKAVFRCESGCSCNPRHADGFTELPESTIYFVQLHTTPSRNCTLVVVNDSEPGGKDTKFKVTGVMVNMVNDATKDLNEADFAEDWPQYGVGGVQTLPREFKLHVAARGTKPGDARHRLKGRGRLGPRERAAAHL</sequence>
<dbReference type="PANTHER" id="PTHR34407:SF1">
    <property type="entry name" value="SGNH HYDROLASE-TYPE ESTERASE DOMAIN-CONTAINING PROTEIN"/>
    <property type="match status" value="1"/>
</dbReference>
<evidence type="ECO:0000313" key="3">
    <source>
        <dbReference type="Proteomes" id="UP000054498"/>
    </source>
</evidence>
<dbReference type="PANTHER" id="PTHR34407">
    <property type="entry name" value="EXPRESSED PROTEIN"/>
    <property type="match status" value="1"/>
</dbReference>
<keyword evidence="3" id="KW-1185">Reference proteome</keyword>
<feature type="compositionally biased region" description="Basic and acidic residues" evidence="1">
    <location>
        <begin position="454"/>
        <end position="463"/>
    </location>
</feature>
<dbReference type="InterPro" id="IPR036514">
    <property type="entry name" value="SGNH_hydro_sf"/>
</dbReference>
<dbReference type="EMBL" id="KK100646">
    <property type="protein sequence ID" value="KIZ04555.1"/>
    <property type="molecule type" value="Genomic_DNA"/>
</dbReference>
<evidence type="ECO:0000313" key="2">
    <source>
        <dbReference type="EMBL" id="KIZ04555.1"/>
    </source>
</evidence>